<reference evidence="11 12" key="1">
    <citation type="submission" date="2019-09" db="EMBL/GenBank/DDBJ databases">
        <authorList>
            <person name="Brejova B."/>
        </authorList>
    </citation>
    <scope>NUCLEOTIDE SEQUENCE [LARGE SCALE GENOMIC DNA]</scope>
</reference>
<dbReference type="PANTHER" id="PTHR13600">
    <property type="entry name" value="LEUCINE CARBOXYL METHYLTRANSFERASE"/>
    <property type="match status" value="1"/>
</dbReference>
<evidence type="ECO:0000256" key="1">
    <source>
        <dbReference type="ARBA" id="ARBA00000724"/>
    </source>
</evidence>
<keyword evidence="12" id="KW-1185">Reference proteome</keyword>
<evidence type="ECO:0000256" key="5">
    <source>
        <dbReference type="ARBA" id="ARBA00022603"/>
    </source>
</evidence>
<evidence type="ECO:0000256" key="4">
    <source>
        <dbReference type="ARBA" id="ARBA00017497"/>
    </source>
</evidence>
<evidence type="ECO:0000313" key="12">
    <source>
        <dbReference type="Proteomes" id="UP000398389"/>
    </source>
</evidence>
<protein>
    <recommendedName>
        <fullName evidence="4 8">Leucine carboxyl methyltransferase 1</fullName>
        <ecNumber evidence="3 8">2.1.1.233</ecNumber>
    </recommendedName>
</protein>
<keyword evidence="7 8" id="KW-0949">S-adenosyl-L-methionine</keyword>
<evidence type="ECO:0000256" key="7">
    <source>
        <dbReference type="ARBA" id="ARBA00022691"/>
    </source>
</evidence>
<feature type="binding site" evidence="9">
    <location>
        <begin position="224"/>
        <end position="225"/>
    </location>
    <ligand>
        <name>S-adenosyl-L-methionine</name>
        <dbReference type="ChEBI" id="CHEBI:59789"/>
    </ligand>
</feature>
<evidence type="ECO:0000256" key="6">
    <source>
        <dbReference type="ARBA" id="ARBA00022679"/>
    </source>
</evidence>
<dbReference type="AlphaFoldDB" id="A0A5E8B462"/>
<organism evidence="11 12">
    <name type="scientific">Magnusiomyces paraingens</name>
    <dbReference type="NCBI Taxonomy" id="2606893"/>
    <lineage>
        <taxon>Eukaryota</taxon>
        <taxon>Fungi</taxon>
        <taxon>Dikarya</taxon>
        <taxon>Ascomycota</taxon>
        <taxon>Saccharomycotina</taxon>
        <taxon>Dipodascomycetes</taxon>
        <taxon>Dipodascales</taxon>
        <taxon>Dipodascaceae</taxon>
        <taxon>Magnusiomyces</taxon>
    </lineage>
</organism>
<dbReference type="GeneID" id="43579840"/>
<accession>A0A5E8B462</accession>
<dbReference type="EMBL" id="CABVLU010000001">
    <property type="protein sequence ID" value="VVT46041.1"/>
    <property type="molecule type" value="Genomic_DNA"/>
</dbReference>
<dbReference type="Pfam" id="PF04072">
    <property type="entry name" value="LCM"/>
    <property type="match status" value="1"/>
</dbReference>
<name>A0A5E8B462_9ASCO</name>
<dbReference type="InterPro" id="IPR007213">
    <property type="entry name" value="Ppm1/Ppm2/Tcmp"/>
</dbReference>
<feature type="compositionally biased region" description="Polar residues" evidence="10">
    <location>
        <begin position="17"/>
        <end position="26"/>
    </location>
</feature>
<keyword evidence="6 8" id="KW-0808">Transferase</keyword>
<evidence type="ECO:0000256" key="3">
    <source>
        <dbReference type="ARBA" id="ARBA00012834"/>
    </source>
</evidence>
<gene>
    <name evidence="11" type="ORF">SAPINGB_P001017</name>
</gene>
<comment type="function">
    <text evidence="8">Methylates the carboxyl group of the C-terminal leucine residue of protein phosphatase 2A catalytic subunits to form alpha-leucine ester residues.</text>
</comment>
<comment type="similarity">
    <text evidence="2 8">Belongs to the methyltransferase superfamily. LCMT family.</text>
</comment>
<dbReference type="InterPro" id="IPR016651">
    <property type="entry name" value="LCMT1"/>
</dbReference>
<feature type="binding site" evidence="9">
    <location>
        <position position="249"/>
    </location>
    <ligand>
        <name>S-adenosyl-L-methionine</name>
        <dbReference type="ChEBI" id="CHEBI:59789"/>
    </ligand>
</feature>
<comment type="catalytic activity">
    <reaction evidence="1 8">
        <text>[phosphatase 2A protein]-C-terminal L-leucine + S-adenosyl-L-methionine = [phosphatase 2A protein]-C-terminal L-leucine methyl ester + S-adenosyl-L-homocysteine</text>
        <dbReference type="Rhea" id="RHEA:48544"/>
        <dbReference type="Rhea" id="RHEA-COMP:12134"/>
        <dbReference type="Rhea" id="RHEA-COMP:12135"/>
        <dbReference type="ChEBI" id="CHEBI:57856"/>
        <dbReference type="ChEBI" id="CHEBI:59789"/>
        <dbReference type="ChEBI" id="CHEBI:90516"/>
        <dbReference type="ChEBI" id="CHEBI:90517"/>
        <dbReference type="EC" id="2.1.1.233"/>
    </reaction>
</comment>
<dbReference type="RefSeq" id="XP_031851631.1">
    <property type="nucleotide sequence ID" value="XM_031995740.1"/>
</dbReference>
<evidence type="ECO:0000256" key="10">
    <source>
        <dbReference type="SAM" id="MobiDB-lite"/>
    </source>
</evidence>
<dbReference type="Gene3D" id="3.40.50.150">
    <property type="entry name" value="Vaccinia Virus protein VP39"/>
    <property type="match status" value="1"/>
</dbReference>
<sequence length="400" mass="44722">MADRQNPEQGFRPNDTFPVSQRTPHSTLGLHANRPATGLLASRRGPLVSRQDRIIQSTDIDALSSKYSAFLKGYLQDPYLEAIVNGQKHLSRPRDHVASSFVAKFPIINIGSYIRNYALNLIVDDMLAAVLPKSPKCQIISLGAGSDTRAFNLFAQHGTDDIIYHEIDFSITTAKKVATVMITPNLQKIIWPSLAQNEIPTLSSSGIEPNDEIHTPHYHLHARDLRDITSSSDLLQGMDPTLPTLVISECCLCYLQPDKTDHVLDWLSSHFTSGLGIAVYEPIGGNDSFGKVMIENLASRGISLPSLKKFPTLESQVQRLVDRKFTLNDGLAAANDIWSIYEDWIPETEKIRISKLEVLDELEELRILFQHYCISWAVTDGTSDSAWVKAFSKFSYRARN</sequence>
<evidence type="ECO:0000313" key="11">
    <source>
        <dbReference type="EMBL" id="VVT46041.1"/>
    </source>
</evidence>
<evidence type="ECO:0000256" key="9">
    <source>
        <dbReference type="PIRSR" id="PIRSR016305-1"/>
    </source>
</evidence>
<dbReference type="PANTHER" id="PTHR13600:SF21">
    <property type="entry name" value="LEUCINE CARBOXYL METHYLTRANSFERASE 1"/>
    <property type="match status" value="1"/>
</dbReference>
<proteinExistence type="inferred from homology"/>
<evidence type="ECO:0000256" key="8">
    <source>
        <dbReference type="PIRNR" id="PIRNR016305"/>
    </source>
</evidence>
<dbReference type="SUPFAM" id="SSF53335">
    <property type="entry name" value="S-adenosyl-L-methionine-dependent methyltransferases"/>
    <property type="match status" value="1"/>
</dbReference>
<dbReference type="GO" id="GO:0018423">
    <property type="term" value="F:protein C-terminal leucine carboxyl O-methyltransferase activity"/>
    <property type="evidence" value="ECO:0007669"/>
    <property type="project" value="UniProtKB-EC"/>
</dbReference>
<evidence type="ECO:0000256" key="2">
    <source>
        <dbReference type="ARBA" id="ARBA00010703"/>
    </source>
</evidence>
<dbReference type="InterPro" id="IPR029063">
    <property type="entry name" value="SAM-dependent_MTases_sf"/>
</dbReference>
<feature type="binding site" evidence="9">
    <location>
        <position position="143"/>
    </location>
    <ligand>
        <name>S-adenosyl-L-methionine</name>
        <dbReference type="ChEBI" id="CHEBI:59789"/>
    </ligand>
</feature>
<dbReference type="EC" id="2.1.1.233" evidence="3 8"/>
<dbReference type="PIRSF" id="PIRSF016305">
    <property type="entry name" value="LCM_mtfrase"/>
    <property type="match status" value="1"/>
</dbReference>
<keyword evidence="5 8" id="KW-0489">Methyltransferase</keyword>
<dbReference type="GO" id="GO:0032259">
    <property type="term" value="P:methylation"/>
    <property type="evidence" value="ECO:0007669"/>
    <property type="project" value="UniProtKB-KW"/>
</dbReference>
<dbReference type="Proteomes" id="UP000398389">
    <property type="component" value="Unassembled WGS sequence"/>
</dbReference>
<feature type="binding site" evidence="9">
    <location>
        <position position="115"/>
    </location>
    <ligand>
        <name>S-adenosyl-L-methionine</name>
        <dbReference type="ChEBI" id="CHEBI:59789"/>
    </ligand>
</feature>
<feature type="region of interest" description="Disordered" evidence="10">
    <location>
        <begin position="1"/>
        <end position="35"/>
    </location>
</feature>
<dbReference type="OrthoDB" id="203237at2759"/>